<feature type="compositionally biased region" description="Low complexity" evidence="1">
    <location>
        <begin position="68"/>
        <end position="87"/>
    </location>
</feature>
<dbReference type="RefSeq" id="XP_020431798.1">
    <property type="nucleotide sequence ID" value="XM_020578203.1"/>
</dbReference>
<feature type="compositionally biased region" description="Basic and acidic residues" evidence="1">
    <location>
        <begin position="250"/>
        <end position="267"/>
    </location>
</feature>
<feature type="compositionally biased region" description="Polar residues" evidence="1">
    <location>
        <begin position="270"/>
        <end position="282"/>
    </location>
</feature>
<dbReference type="EMBL" id="ADBJ01000032">
    <property type="protein sequence ID" value="EFA79677.1"/>
    <property type="molecule type" value="Genomic_DNA"/>
</dbReference>
<feature type="region of interest" description="Disordered" evidence="1">
    <location>
        <begin position="58"/>
        <end position="87"/>
    </location>
</feature>
<organism evidence="2 3">
    <name type="scientific">Heterostelium pallidum (strain ATCC 26659 / Pp 5 / PN500)</name>
    <name type="common">Cellular slime mold</name>
    <name type="synonym">Polysphondylium pallidum</name>
    <dbReference type="NCBI Taxonomy" id="670386"/>
    <lineage>
        <taxon>Eukaryota</taxon>
        <taxon>Amoebozoa</taxon>
        <taxon>Evosea</taxon>
        <taxon>Eumycetozoa</taxon>
        <taxon>Dictyostelia</taxon>
        <taxon>Acytosteliales</taxon>
        <taxon>Acytosteliaceae</taxon>
        <taxon>Heterostelium</taxon>
    </lineage>
</organism>
<sequence length="393" mass="44658">MSKQDVSVLIGQKMLLGWTLLDVVCSKCSVVPLVEDKKNNVILCMGCNRRLKRENGDIIQVTPGDSESTTSNNNKNNNNNTSNNNNVNHDNMFMPGLLRTNNNQDNHNNNNNKVEKQTIITDKMDIVGNDDNQLDYDEDEDDDEVLWTEDERIQFEKRMKKSDETSAKIGQKLLMGWTLLGDVCPNTECFGSPLMRDREKVYHCLSCDRTEMNADDFHIPKQQQQQQKNIINTNGNVNNTVSEISPTKEPILKKQKKEEQSHVHVPEHSAYQQQSLNHHTVPSSSFSRSSSGSSINSNNQHNNYNIIPVVDQHVIANNRQLAGTPIKLLHQNISEMPEVVDRTLSTLFTKLKETELHLSDSNNINDTRNDCILIKECSQAISSLLELKKQYLS</sequence>
<dbReference type="GeneID" id="31362849"/>
<dbReference type="PANTHER" id="PTHR16537:SF1">
    <property type="entry name" value="PROTEIN ZNRD2"/>
    <property type="match status" value="1"/>
</dbReference>
<evidence type="ECO:0000256" key="1">
    <source>
        <dbReference type="SAM" id="MobiDB-lite"/>
    </source>
</evidence>
<dbReference type="InParanoid" id="D3BFR7"/>
<dbReference type="AlphaFoldDB" id="D3BFR7"/>
<dbReference type="PANTHER" id="PTHR16537">
    <property type="entry name" value="SJOEGREN SYNDROME/SCLERODERMA AUTOANTIGEN 1"/>
    <property type="match status" value="1"/>
</dbReference>
<accession>D3BFR7</accession>
<feature type="region of interest" description="Disordered" evidence="1">
    <location>
        <begin position="234"/>
        <end position="299"/>
    </location>
</feature>
<protein>
    <submittedName>
        <fullName evidence="2">Sjogrens syndrome scleroderma autoantigen 1 family protein</fullName>
    </submittedName>
</protein>
<dbReference type="InterPro" id="IPR009563">
    <property type="entry name" value="SSSCA1"/>
</dbReference>
<dbReference type="Pfam" id="PF06677">
    <property type="entry name" value="Auto_anti-p27"/>
    <property type="match status" value="2"/>
</dbReference>
<evidence type="ECO:0000313" key="3">
    <source>
        <dbReference type="Proteomes" id="UP000001396"/>
    </source>
</evidence>
<keyword evidence="3" id="KW-1185">Reference proteome</keyword>
<name>D3BFR7_HETP5</name>
<comment type="caution">
    <text evidence="2">The sequence shown here is derived from an EMBL/GenBank/DDBJ whole genome shotgun (WGS) entry which is preliminary data.</text>
</comment>
<dbReference type="InterPro" id="IPR051888">
    <property type="entry name" value="UPF0148_domain"/>
</dbReference>
<dbReference type="OMA" id="SSKMGEF"/>
<gene>
    <name evidence="2" type="ORF">PPL_07368</name>
</gene>
<proteinExistence type="predicted"/>
<dbReference type="STRING" id="670386.D3BFR7"/>
<evidence type="ECO:0000313" key="2">
    <source>
        <dbReference type="EMBL" id="EFA79677.1"/>
    </source>
</evidence>
<feature type="compositionally biased region" description="Low complexity" evidence="1">
    <location>
        <begin position="283"/>
        <end position="299"/>
    </location>
</feature>
<dbReference type="Proteomes" id="UP000001396">
    <property type="component" value="Unassembled WGS sequence"/>
</dbReference>
<reference evidence="2 3" key="1">
    <citation type="journal article" date="2011" name="Genome Res.">
        <title>Phylogeny-wide analysis of social amoeba genomes highlights ancient origins for complex intercellular communication.</title>
        <authorList>
            <person name="Heidel A.J."/>
            <person name="Lawal H.M."/>
            <person name="Felder M."/>
            <person name="Schilde C."/>
            <person name="Helps N.R."/>
            <person name="Tunggal B."/>
            <person name="Rivero F."/>
            <person name="John U."/>
            <person name="Schleicher M."/>
            <person name="Eichinger L."/>
            <person name="Platzer M."/>
            <person name="Noegel A.A."/>
            <person name="Schaap P."/>
            <person name="Gloeckner G."/>
        </authorList>
    </citation>
    <scope>NUCLEOTIDE SEQUENCE [LARGE SCALE GENOMIC DNA]</scope>
    <source>
        <strain evidence="3">ATCC 26659 / Pp 5 / PN500</strain>
    </source>
</reference>